<dbReference type="EMBL" id="PCHJ01000018">
    <property type="protein sequence ID" value="PKV08230.1"/>
    <property type="molecule type" value="Genomic_DNA"/>
</dbReference>
<proteinExistence type="predicted"/>
<evidence type="ECO:0000259" key="1">
    <source>
        <dbReference type="Pfam" id="PF00561"/>
    </source>
</evidence>
<comment type="caution">
    <text evidence="2">The sequence shown here is derived from an EMBL/GenBank/DDBJ whole genome shotgun (WGS) entry which is preliminary data.</text>
</comment>
<feature type="domain" description="AB hydrolase-1" evidence="1">
    <location>
        <begin position="22"/>
        <end position="263"/>
    </location>
</feature>
<dbReference type="Gene3D" id="3.40.50.1820">
    <property type="entry name" value="alpha/beta hydrolase"/>
    <property type="match status" value="1"/>
</dbReference>
<protein>
    <submittedName>
        <fullName evidence="2">Alpha/beta hydrolase</fullName>
    </submittedName>
</protein>
<dbReference type="InterPro" id="IPR029058">
    <property type="entry name" value="AB_hydrolase_fold"/>
</dbReference>
<dbReference type="InterPro" id="IPR000073">
    <property type="entry name" value="AB_hydrolase_1"/>
</dbReference>
<name>A0A2N3R8W3_9BIFI</name>
<dbReference type="SUPFAM" id="SSF53474">
    <property type="entry name" value="alpha/beta-Hydrolases"/>
    <property type="match status" value="1"/>
</dbReference>
<dbReference type="PRINTS" id="PR00111">
    <property type="entry name" value="ABHYDROLASE"/>
</dbReference>
<dbReference type="RefSeq" id="WP_101433059.1">
    <property type="nucleotide sequence ID" value="NZ_PCHJ01000018.1"/>
</dbReference>
<accession>A0A2N3R8W3</accession>
<dbReference type="GO" id="GO:0004806">
    <property type="term" value="F:triacylglycerol lipase activity"/>
    <property type="evidence" value="ECO:0007669"/>
    <property type="project" value="TreeGrafter"/>
</dbReference>
<reference evidence="2 3" key="1">
    <citation type="submission" date="2017-10" db="EMBL/GenBank/DDBJ databases">
        <title>Bifidobacterium genomics.</title>
        <authorList>
            <person name="Lugli G.A."/>
            <person name="Milani C."/>
            <person name="Mancabelli L."/>
        </authorList>
    </citation>
    <scope>NUCLEOTIDE SEQUENCE [LARGE SCALE GENOMIC DNA]</scope>
    <source>
        <strain evidence="2 3">1460B</strain>
    </source>
</reference>
<dbReference type="PANTHER" id="PTHR43433:SF5">
    <property type="entry name" value="AB HYDROLASE-1 DOMAIN-CONTAINING PROTEIN"/>
    <property type="match status" value="1"/>
</dbReference>
<dbReference type="InterPro" id="IPR050471">
    <property type="entry name" value="AB_hydrolase"/>
</dbReference>
<gene>
    <name evidence="2" type="ORF">CQR44_1587</name>
</gene>
<sequence>MPYAHNGDISIYYEKYGPIEGPVLIMIEGYTAQLVGWDKGFVQKLNNLGIQTILLDNRDVGLSSQTGTPDQTDKAYDITDMAKDVLAVADAEKLKTFNIMGESMGGMITQEVLVDYPDRISSAVIMFTAPSWGKEWMSTADSAESGNNAGLDVASNRDQAIDLFVSREKACHVNSAYPFNEEKARQLGALTYDRCYRPDGWRRQQAATNSFSLDQNKLGKLTLPAAIIHGRRDPFFSPKAGIRISQLLRNSELHIYPGMAHEIPEPLWDEFAQIASRTIQRGESGRS</sequence>
<dbReference type="Pfam" id="PF00561">
    <property type="entry name" value="Abhydrolase_1"/>
    <property type="match status" value="1"/>
</dbReference>
<dbReference type="GO" id="GO:0046503">
    <property type="term" value="P:glycerolipid catabolic process"/>
    <property type="evidence" value="ECO:0007669"/>
    <property type="project" value="TreeGrafter"/>
</dbReference>
<keyword evidence="2" id="KW-0378">Hydrolase</keyword>
<dbReference type="AlphaFoldDB" id="A0A2N3R8W3"/>
<dbReference type="PANTHER" id="PTHR43433">
    <property type="entry name" value="HYDROLASE, ALPHA/BETA FOLD FAMILY PROTEIN"/>
    <property type="match status" value="1"/>
</dbReference>
<dbReference type="Proteomes" id="UP000233731">
    <property type="component" value="Unassembled WGS sequence"/>
</dbReference>
<evidence type="ECO:0000313" key="2">
    <source>
        <dbReference type="EMBL" id="PKV08230.1"/>
    </source>
</evidence>
<evidence type="ECO:0000313" key="3">
    <source>
        <dbReference type="Proteomes" id="UP000233731"/>
    </source>
</evidence>
<organism evidence="2 3">
    <name type="scientific">Bifidobacterium asteroides</name>
    <dbReference type="NCBI Taxonomy" id="1684"/>
    <lineage>
        <taxon>Bacteria</taxon>
        <taxon>Bacillati</taxon>
        <taxon>Actinomycetota</taxon>
        <taxon>Actinomycetes</taxon>
        <taxon>Bifidobacteriales</taxon>
        <taxon>Bifidobacteriaceae</taxon>
        <taxon>Bifidobacterium</taxon>
    </lineage>
</organism>